<evidence type="ECO:0000313" key="2">
    <source>
        <dbReference type="Proteomes" id="UP000789405"/>
    </source>
</evidence>
<name>A0A9N8Z7X1_9GLOM</name>
<dbReference type="EMBL" id="CAJVPY010000419">
    <property type="protein sequence ID" value="CAG8471617.1"/>
    <property type="molecule type" value="Genomic_DNA"/>
</dbReference>
<dbReference type="AlphaFoldDB" id="A0A9N8Z7X1"/>
<reference evidence="1" key="1">
    <citation type="submission" date="2021-06" db="EMBL/GenBank/DDBJ databases">
        <authorList>
            <person name="Kallberg Y."/>
            <person name="Tangrot J."/>
            <person name="Rosling A."/>
        </authorList>
    </citation>
    <scope>NUCLEOTIDE SEQUENCE</scope>
    <source>
        <strain evidence="1">MA453B</strain>
    </source>
</reference>
<protein>
    <submittedName>
        <fullName evidence="1">15175_t:CDS:1</fullName>
    </submittedName>
</protein>
<comment type="caution">
    <text evidence="1">The sequence shown here is derived from an EMBL/GenBank/DDBJ whole genome shotgun (WGS) entry which is preliminary data.</text>
</comment>
<organism evidence="1 2">
    <name type="scientific">Dentiscutata erythropus</name>
    <dbReference type="NCBI Taxonomy" id="1348616"/>
    <lineage>
        <taxon>Eukaryota</taxon>
        <taxon>Fungi</taxon>
        <taxon>Fungi incertae sedis</taxon>
        <taxon>Mucoromycota</taxon>
        <taxon>Glomeromycotina</taxon>
        <taxon>Glomeromycetes</taxon>
        <taxon>Diversisporales</taxon>
        <taxon>Gigasporaceae</taxon>
        <taxon>Dentiscutata</taxon>
    </lineage>
</organism>
<dbReference type="Proteomes" id="UP000789405">
    <property type="component" value="Unassembled WGS sequence"/>
</dbReference>
<feature type="non-terminal residue" evidence="1">
    <location>
        <position position="1"/>
    </location>
</feature>
<accession>A0A9N8Z7X1</accession>
<sequence>MIYYVKLLDLKTRQTITVLNLYSEVICVTAKELQFVYFPVLAISTHGPCSAETFNAILAIDVLKETAL</sequence>
<keyword evidence="2" id="KW-1185">Reference proteome</keyword>
<evidence type="ECO:0000313" key="1">
    <source>
        <dbReference type="EMBL" id="CAG8471617.1"/>
    </source>
</evidence>
<gene>
    <name evidence="1" type="ORF">DERYTH_LOCUS1487</name>
</gene>
<proteinExistence type="predicted"/>